<reference evidence="2" key="1">
    <citation type="submission" date="2020-10" db="EMBL/GenBank/DDBJ databases">
        <title>Sequencing the genomes of 1000 actinobacteria strains.</title>
        <authorList>
            <person name="Klenk H.-P."/>
        </authorList>
    </citation>
    <scope>NUCLEOTIDE SEQUENCE</scope>
    <source>
        <strain evidence="2">DSM 46832</strain>
    </source>
</reference>
<keyword evidence="3" id="KW-1185">Reference proteome</keyword>
<evidence type="ECO:0000256" key="1">
    <source>
        <dbReference type="SAM" id="Phobius"/>
    </source>
</evidence>
<gene>
    <name evidence="2" type="ORF">H4W31_001928</name>
</gene>
<feature type="transmembrane region" description="Helical" evidence="1">
    <location>
        <begin position="21"/>
        <end position="41"/>
    </location>
</feature>
<dbReference type="AlphaFoldDB" id="A0A927M3U4"/>
<evidence type="ECO:0000313" key="2">
    <source>
        <dbReference type="EMBL" id="MBE1486290.1"/>
    </source>
</evidence>
<dbReference type="EMBL" id="JADBEB010000001">
    <property type="protein sequence ID" value="MBE1486290.1"/>
    <property type="molecule type" value="Genomic_DNA"/>
</dbReference>
<proteinExistence type="predicted"/>
<comment type="caution">
    <text evidence="2">The sequence shown here is derived from an EMBL/GenBank/DDBJ whole genome shotgun (WGS) entry which is preliminary data.</text>
</comment>
<evidence type="ECO:0000313" key="3">
    <source>
        <dbReference type="Proteomes" id="UP000649753"/>
    </source>
</evidence>
<keyword evidence="1" id="KW-0812">Transmembrane</keyword>
<dbReference type="Proteomes" id="UP000649753">
    <property type="component" value="Unassembled WGS sequence"/>
</dbReference>
<name>A0A927M3U4_9ACTN</name>
<protein>
    <submittedName>
        <fullName evidence="2">Uncharacterized protein</fullName>
    </submittedName>
</protein>
<organism evidence="2 3">
    <name type="scientific">Plantactinospora soyae</name>
    <dbReference type="NCBI Taxonomy" id="1544732"/>
    <lineage>
        <taxon>Bacteria</taxon>
        <taxon>Bacillati</taxon>
        <taxon>Actinomycetota</taxon>
        <taxon>Actinomycetes</taxon>
        <taxon>Micromonosporales</taxon>
        <taxon>Micromonosporaceae</taxon>
        <taxon>Plantactinospora</taxon>
    </lineage>
</organism>
<keyword evidence="1" id="KW-1133">Transmembrane helix</keyword>
<sequence length="76" mass="7992">MNDMYRISEAPQTASTATDRVGAVRPLLWLFAVLGAAANVVSSAAGVNMFIGAGFGLVTLACAAALIVDHYRHRSR</sequence>
<accession>A0A927M3U4</accession>
<keyword evidence="1" id="KW-0472">Membrane</keyword>
<feature type="transmembrane region" description="Helical" evidence="1">
    <location>
        <begin position="47"/>
        <end position="68"/>
    </location>
</feature>